<evidence type="ECO:0000313" key="5">
    <source>
        <dbReference type="Proteomes" id="UP001187315"/>
    </source>
</evidence>
<evidence type="ECO:0000256" key="3">
    <source>
        <dbReference type="SAM" id="MobiDB-lite"/>
    </source>
</evidence>
<keyword evidence="2" id="KW-0175">Coiled coil</keyword>
<dbReference type="Pfam" id="PF00400">
    <property type="entry name" value="WD40"/>
    <property type="match status" value="2"/>
</dbReference>
<comment type="caution">
    <text evidence="4">The sequence shown here is derived from an EMBL/GenBank/DDBJ whole genome shotgun (WGS) entry which is preliminary data.</text>
</comment>
<dbReference type="PROSITE" id="PS50082">
    <property type="entry name" value="WD_REPEATS_2"/>
    <property type="match status" value="3"/>
</dbReference>
<reference evidence="4" key="1">
    <citation type="submission" date="2023-08" db="EMBL/GenBank/DDBJ databases">
        <title>Pelteobagrus vachellii genome.</title>
        <authorList>
            <person name="Liu H."/>
        </authorList>
    </citation>
    <scope>NUCLEOTIDE SEQUENCE</scope>
    <source>
        <strain evidence="4">PRFRI_2022a</strain>
        <tissue evidence="4">Muscle</tissue>
    </source>
</reference>
<feature type="region of interest" description="Disordered" evidence="3">
    <location>
        <begin position="1"/>
        <end position="22"/>
    </location>
</feature>
<dbReference type="Proteomes" id="UP001187315">
    <property type="component" value="Unassembled WGS sequence"/>
</dbReference>
<protein>
    <recommendedName>
        <fullName evidence="6">Cilia- and flagella-associated protein 57-like</fullName>
    </recommendedName>
</protein>
<evidence type="ECO:0000256" key="1">
    <source>
        <dbReference type="PROSITE-ProRule" id="PRU00221"/>
    </source>
</evidence>
<dbReference type="InterPro" id="IPR036322">
    <property type="entry name" value="WD40_repeat_dom_sf"/>
</dbReference>
<feature type="compositionally biased region" description="Basic and acidic residues" evidence="3">
    <location>
        <begin position="1273"/>
        <end position="1290"/>
    </location>
</feature>
<dbReference type="InterPro" id="IPR052993">
    <property type="entry name" value="CFA-57"/>
</dbReference>
<organism evidence="4 5">
    <name type="scientific">Tachysurus vachellii</name>
    <name type="common">Darkbarbel catfish</name>
    <name type="synonym">Pelteobagrus vachellii</name>
    <dbReference type="NCBI Taxonomy" id="175792"/>
    <lineage>
        <taxon>Eukaryota</taxon>
        <taxon>Metazoa</taxon>
        <taxon>Chordata</taxon>
        <taxon>Craniata</taxon>
        <taxon>Vertebrata</taxon>
        <taxon>Euteleostomi</taxon>
        <taxon>Actinopterygii</taxon>
        <taxon>Neopterygii</taxon>
        <taxon>Teleostei</taxon>
        <taxon>Ostariophysi</taxon>
        <taxon>Siluriformes</taxon>
        <taxon>Bagridae</taxon>
        <taxon>Tachysurus</taxon>
    </lineage>
</organism>
<evidence type="ECO:0000313" key="4">
    <source>
        <dbReference type="EMBL" id="KAK2846132.1"/>
    </source>
</evidence>
<accession>A0AA88MVQ0</accession>
<feature type="region of interest" description="Disordered" evidence="3">
    <location>
        <begin position="1323"/>
        <end position="1351"/>
    </location>
</feature>
<sequence length="1351" mass="154963">MISGEIDSDSQTTDSTSGLTMDQEVRIEPHHMFGLRREARNNLHFMDEQTIVFPSGNNCVLYNVHQQWTKFIPGEMPYQQEKQAIKALAISPDRFFLAVSVCGVQSTVSVYDIQSDQCTKMQVLTGGDIEVKEFVCMAFSADSKYLLCQAGGPGWNLFYWDWENDNVIAIVQTTKLGFVSQVSFNPVDNTQICVSGNYVFSIFKLENDFLKISAFTMDCECIKSHAWLSEDSIVLGTKTGNLLLLEGGVLLSLTNPSERQTVNSDTLSTSALPGITVITAYSKGFACAGSLGEVCLYEKTGEFDYKKAVEIRIPQDPCSSEPSVSAQQEVKSMCLSPSEETLAISTRQGQIYHVNLASVENRQSKQANFEYLFHSLHTGSITDLSVCSSKPLLATCSKDNSVHIWNYKTNFLELHQEFPKEPNCISLHPNGLSVLVGFSDKVHLMDLLVDQFCPVQEFVIHDCSECAFNHDGSMFAAVSDDLISIVNIRTGDKVDLNGHLDMVELVMWSKDDRHLVLLGTDGAVREWNVLTGECTLNESRDGEILREMASKDMSYTAISVTQSALREMASNEMSYTAISMTQSGQAVFVGTATGTVRVMQYPIDEVMSWTEHRGHCGPITKMLVTPGDQYLVTASEDGSLLIWTITDQVGDQLSMVKEACCTEEVPCSSAFLEIKHKSLLEVQSLIKSLNEELECTLNLTNMDFKKKLEEVKENFLNITEKLNTEKEEQKISQDKALREMREKHVKELKIRENKHAEEIFQAFTVQESLEQKIQKLHLDYKEKLRKEEEKHLSSIEMKQAYDERLLEQQNSLQQFQEMVQELLEKTDTEIIDTLLQQELQEEEEENNIKLEDEMELTENKLGHFWKIEGEIQCESIEPSQLEREINSKNKIIQNLQQKLHTQKEELCKERSKVRSLKTVLQKIKADIQECSSFIRQPTLLRNNFKKLQKCYIHEADVKHGRKAGLVIDHTKEKEQSEMPEPKPPLATTTKIQKTKAVQEVVKDGETKLKMELKAEKEICSNLKNKTKLMEKQFRKITEEIQVQNLEVSMLKEEVQNLHDLHKDRKKLKSLRKEKEQNKTFQEQKIHLRDIVEMHKQTMIQNEVALISMNNQLDELIEDRNRPMEQMDETKLERVKKRIKAKKLFFRKLEAEVKEDNSRNQEVINELKDKLKVKENELCTERQRVRNVHILVNRMKADIQTCSEFIQQPKTLKENFIKLYIRYIKGADVSVGEKTATQKQGIRQREQVKQTKSMAFVPRPPQTRPKIQKTSAVPREDFNQETDKNHRDRTQGSRTMRNNSCVKISKDTQKIYGVPMILTHMLSSRRKRLKSSSTGYGKLPPINMTRGSQRWH</sequence>
<evidence type="ECO:0008006" key="6">
    <source>
        <dbReference type="Google" id="ProtNLM"/>
    </source>
</evidence>
<name>A0AA88MVQ0_TACVA</name>
<dbReference type="InterPro" id="IPR015943">
    <property type="entry name" value="WD40/YVTN_repeat-like_dom_sf"/>
</dbReference>
<dbReference type="PANTHER" id="PTHR32215">
    <property type="entry name" value="CILIA- AND FLAGELLA-ASSOCIATED PROTEIN 57"/>
    <property type="match status" value="1"/>
</dbReference>
<evidence type="ECO:0000256" key="2">
    <source>
        <dbReference type="SAM" id="Coils"/>
    </source>
</evidence>
<feature type="repeat" description="WD" evidence="1">
    <location>
        <begin position="374"/>
        <end position="409"/>
    </location>
</feature>
<dbReference type="InterPro" id="IPR001680">
    <property type="entry name" value="WD40_rpt"/>
</dbReference>
<keyword evidence="1" id="KW-0853">WD repeat</keyword>
<feature type="region of interest" description="Disordered" evidence="3">
    <location>
        <begin position="1235"/>
        <end position="1296"/>
    </location>
</feature>
<feature type="coiled-coil region" evidence="2">
    <location>
        <begin position="1019"/>
        <end position="1084"/>
    </location>
</feature>
<dbReference type="PANTHER" id="PTHR32215:SF0">
    <property type="entry name" value="CILIA- AND FLAGELLA-ASSOCIATED PROTEIN 57"/>
    <property type="match status" value="1"/>
</dbReference>
<gene>
    <name evidence="4" type="ORF">Q7C36_010986</name>
</gene>
<dbReference type="SMART" id="SM00320">
    <property type="entry name" value="WD40"/>
    <property type="match status" value="8"/>
</dbReference>
<dbReference type="SUPFAM" id="SSF50978">
    <property type="entry name" value="WD40 repeat-like"/>
    <property type="match status" value="2"/>
</dbReference>
<dbReference type="EMBL" id="JAVHJS010000010">
    <property type="protein sequence ID" value="KAK2846132.1"/>
    <property type="molecule type" value="Genomic_DNA"/>
</dbReference>
<dbReference type="PROSITE" id="PS50294">
    <property type="entry name" value="WD_REPEATS_REGION"/>
    <property type="match status" value="3"/>
</dbReference>
<proteinExistence type="predicted"/>
<feature type="coiled-coil region" evidence="2">
    <location>
        <begin position="766"/>
        <end position="860"/>
    </location>
</feature>
<keyword evidence="5" id="KW-1185">Reference proteome</keyword>
<dbReference type="Gene3D" id="2.130.10.10">
    <property type="entry name" value="YVTN repeat-like/Quinoprotein amine dehydrogenase"/>
    <property type="match status" value="2"/>
</dbReference>
<feature type="repeat" description="WD" evidence="1">
    <location>
        <begin position="496"/>
        <end position="537"/>
    </location>
</feature>
<feature type="repeat" description="WD" evidence="1">
    <location>
        <begin position="612"/>
        <end position="645"/>
    </location>
</feature>
<feature type="coiled-coil region" evidence="2">
    <location>
        <begin position="1145"/>
        <end position="1176"/>
    </location>
</feature>